<dbReference type="OrthoDB" id="3056980at2759"/>
<organism evidence="2 3">
    <name type="scientific">Hebeloma cylindrosporum</name>
    <dbReference type="NCBI Taxonomy" id="76867"/>
    <lineage>
        <taxon>Eukaryota</taxon>
        <taxon>Fungi</taxon>
        <taxon>Dikarya</taxon>
        <taxon>Basidiomycota</taxon>
        <taxon>Agaricomycotina</taxon>
        <taxon>Agaricomycetes</taxon>
        <taxon>Agaricomycetidae</taxon>
        <taxon>Agaricales</taxon>
        <taxon>Agaricineae</taxon>
        <taxon>Hymenogastraceae</taxon>
        <taxon>Hebeloma</taxon>
    </lineage>
</organism>
<proteinExistence type="predicted"/>
<feature type="chain" id="PRO_5002172918" description="CCD97-like C-terminal domain-containing protein" evidence="1">
    <location>
        <begin position="21"/>
        <end position="241"/>
    </location>
</feature>
<accession>A0A0C3C0J0</accession>
<evidence type="ECO:0008006" key="4">
    <source>
        <dbReference type="Google" id="ProtNLM"/>
    </source>
</evidence>
<reference evidence="2 3" key="1">
    <citation type="submission" date="2014-04" db="EMBL/GenBank/DDBJ databases">
        <authorList>
            <consortium name="DOE Joint Genome Institute"/>
            <person name="Kuo A."/>
            <person name="Gay G."/>
            <person name="Dore J."/>
            <person name="Kohler A."/>
            <person name="Nagy L.G."/>
            <person name="Floudas D."/>
            <person name="Copeland A."/>
            <person name="Barry K.W."/>
            <person name="Cichocki N."/>
            <person name="Veneault-Fourrey C."/>
            <person name="LaButti K."/>
            <person name="Lindquist E.A."/>
            <person name="Lipzen A."/>
            <person name="Lundell T."/>
            <person name="Morin E."/>
            <person name="Murat C."/>
            <person name="Sun H."/>
            <person name="Tunlid A."/>
            <person name="Henrissat B."/>
            <person name="Grigoriev I.V."/>
            <person name="Hibbett D.S."/>
            <person name="Martin F."/>
            <person name="Nordberg H.P."/>
            <person name="Cantor M.N."/>
            <person name="Hua S.X."/>
        </authorList>
    </citation>
    <scope>NUCLEOTIDE SEQUENCE [LARGE SCALE GENOMIC DNA]</scope>
    <source>
        <strain evidence="3">h7</strain>
    </source>
</reference>
<name>A0A0C3C0J0_HEBCY</name>
<evidence type="ECO:0000313" key="2">
    <source>
        <dbReference type="EMBL" id="KIM37181.1"/>
    </source>
</evidence>
<dbReference type="AlphaFoldDB" id="A0A0C3C0J0"/>
<dbReference type="EMBL" id="KN831799">
    <property type="protein sequence ID" value="KIM37181.1"/>
    <property type="molecule type" value="Genomic_DNA"/>
</dbReference>
<reference evidence="3" key="2">
    <citation type="submission" date="2015-01" db="EMBL/GenBank/DDBJ databases">
        <title>Evolutionary Origins and Diversification of the Mycorrhizal Mutualists.</title>
        <authorList>
            <consortium name="DOE Joint Genome Institute"/>
            <consortium name="Mycorrhizal Genomics Consortium"/>
            <person name="Kohler A."/>
            <person name="Kuo A."/>
            <person name="Nagy L.G."/>
            <person name="Floudas D."/>
            <person name="Copeland A."/>
            <person name="Barry K.W."/>
            <person name="Cichocki N."/>
            <person name="Veneault-Fourrey C."/>
            <person name="LaButti K."/>
            <person name="Lindquist E.A."/>
            <person name="Lipzen A."/>
            <person name="Lundell T."/>
            <person name="Morin E."/>
            <person name="Murat C."/>
            <person name="Riley R."/>
            <person name="Ohm R."/>
            <person name="Sun H."/>
            <person name="Tunlid A."/>
            <person name="Henrissat B."/>
            <person name="Grigoriev I.V."/>
            <person name="Hibbett D.S."/>
            <person name="Martin F."/>
        </authorList>
    </citation>
    <scope>NUCLEOTIDE SEQUENCE [LARGE SCALE GENOMIC DNA]</scope>
    <source>
        <strain evidence="3">h7</strain>
    </source>
</reference>
<dbReference type="Proteomes" id="UP000053424">
    <property type="component" value="Unassembled WGS sequence"/>
</dbReference>
<gene>
    <name evidence="2" type="ORF">M413DRAFT_279009</name>
</gene>
<keyword evidence="3" id="KW-1185">Reference proteome</keyword>
<evidence type="ECO:0000313" key="3">
    <source>
        <dbReference type="Proteomes" id="UP000053424"/>
    </source>
</evidence>
<sequence length="241" mass="27939">MVKFATSLLVAALVAAPAFASIDWDQIDARELAAYEEVFGRELADIEATVFGRDYDELFTRHPDDLGLESREYEDIASRSVASKIRSGFRKAFGFVKSVLFKREEGQNGVFAREYEEIDARDLEDLYERYADELEARAPGFFQHILQDGMRVAKAETPAAEAEPAPEPAARDFDDLLERDFFDEDLVERDLDFDLDLVQRDFDEDLYGREYVDDLYERDFDLDLVERELFDLEERSFDDLD</sequence>
<dbReference type="HOGENOM" id="CLU_1315582_0_0_1"/>
<evidence type="ECO:0000256" key="1">
    <source>
        <dbReference type="SAM" id="SignalP"/>
    </source>
</evidence>
<feature type="signal peptide" evidence="1">
    <location>
        <begin position="1"/>
        <end position="20"/>
    </location>
</feature>
<protein>
    <recommendedName>
        <fullName evidence="4">CCD97-like C-terminal domain-containing protein</fullName>
    </recommendedName>
</protein>
<keyword evidence="1" id="KW-0732">Signal</keyword>